<dbReference type="SUPFAM" id="SSF53448">
    <property type="entry name" value="Nucleotide-diphospho-sugar transferases"/>
    <property type="match status" value="1"/>
</dbReference>
<dbReference type="CDD" id="cd02517">
    <property type="entry name" value="CMP-KDO-Synthetase"/>
    <property type="match status" value="1"/>
</dbReference>
<evidence type="ECO:0000313" key="7">
    <source>
        <dbReference type="Proteomes" id="UP000722750"/>
    </source>
</evidence>
<dbReference type="PANTHER" id="PTHR42866:SF2">
    <property type="entry name" value="3-DEOXY-MANNO-OCTULOSONATE CYTIDYLYLTRANSFERASE, MITOCHONDRIAL"/>
    <property type="match status" value="1"/>
</dbReference>
<evidence type="ECO:0000256" key="1">
    <source>
        <dbReference type="ARBA" id="ARBA00004370"/>
    </source>
</evidence>
<protein>
    <recommendedName>
        <fullName evidence="5">3-deoxy-manno-octulosonate cytidylyltransferase</fullName>
        <ecNumber evidence="5">2.7.7.38</ecNumber>
    </recommendedName>
    <alternativeName>
        <fullName evidence="5">CMP-2-keto-3-deoxyoctulosonic acid synthase</fullName>
        <shortName evidence="5">CKS</shortName>
        <shortName evidence="5">CMP-KDO synthase</shortName>
    </alternativeName>
</protein>
<keyword evidence="4 5" id="KW-0448">Lipopolysaccharide biosynthesis</keyword>
<keyword evidence="2 5" id="KW-0808">Transferase</keyword>
<dbReference type="Proteomes" id="UP000722750">
    <property type="component" value="Unassembled WGS sequence"/>
</dbReference>
<dbReference type="PANTHER" id="PTHR42866">
    <property type="entry name" value="3-DEOXY-MANNO-OCTULOSONATE CYTIDYLYLTRANSFERASE"/>
    <property type="match status" value="1"/>
</dbReference>
<dbReference type="GO" id="GO:0005829">
    <property type="term" value="C:cytosol"/>
    <property type="evidence" value="ECO:0007669"/>
    <property type="project" value="TreeGrafter"/>
</dbReference>
<dbReference type="GO" id="GO:0033468">
    <property type="term" value="P:CMP-keto-3-deoxy-D-manno-octulosonic acid biosynthetic process"/>
    <property type="evidence" value="ECO:0007669"/>
    <property type="project" value="UniProtKB-UniRule"/>
</dbReference>
<dbReference type="NCBIfam" id="NF009905">
    <property type="entry name" value="PRK13368.1"/>
    <property type="match status" value="1"/>
</dbReference>
<dbReference type="EMBL" id="JAANXD010000007">
    <property type="protein sequence ID" value="MBS1257109.1"/>
    <property type="molecule type" value="Genomic_DNA"/>
</dbReference>
<evidence type="ECO:0000256" key="3">
    <source>
        <dbReference type="ARBA" id="ARBA00022695"/>
    </source>
</evidence>
<dbReference type="GO" id="GO:0009103">
    <property type="term" value="P:lipopolysaccharide biosynthetic process"/>
    <property type="evidence" value="ECO:0007669"/>
    <property type="project" value="UniProtKB-UniRule"/>
</dbReference>
<accession>A0A941VZT9</accession>
<reference evidence="6" key="1">
    <citation type="journal article" date="2021" name="ISME J.">
        <title>Fine-scale metabolic discontinuity in a stratified prokaryote microbiome of a Red Sea deep halocline.</title>
        <authorList>
            <person name="Michoud G."/>
            <person name="Ngugi D.K."/>
            <person name="Barozzi A."/>
            <person name="Merlino G."/>
            <person name="Calleja M.L."/>
            <person name="Delgado-Huertas A."/>
            <person name="Moran X.A.G."/>
            <person name="Daffonchio D."/>
        </authorList>
    </citation>
    <scope>NUCLEOTIDE SEQUENCE</scope>
    <source>
        <strain evidence="6">SuakinDeep_MAG55_1</strain>
    </source>
</reference>
<name>A0A941VZT9_9BACT</name>
<dbReference type="NCBIfam" id="NF003950">
    <property type="entry name" value="PRK05450.1-3"/>
    <property type="match status" value="1"/>
</dbReference>
<comment type="function">
    <text evidence="5">Activates KDO (a required 8-carbon sugar) for incorporation into bacterial lipopolysaccharide in Gram-negative bacteria.</text>
</comment>
<comment type="similarity">
    <text evidence="5">Belongs to the KdsB family.</text>
</comment>
<organism evidence="6 7">
    <name type="scientific">Candidatus Scalindua arabica</name>
    <dbReference type="NCBI Taxonomy" id="1127984"/>
    <lineage>
        <taxon>Bacteria</taxon>
        <taxon>Pseudomonadati</taxon>
        <taxon>Planctomycetota</taxon>
        <taxon>Candidatus Brocadiia</taxon>
        <taxon>Candidatus Brocadiales</taxon>
        <taxon>Candidatus Scalinduaceae</taxon>
        <taxon>Candidatus Scalindua</taxon>
    </lineage>
</organism>
<evidence type="ECO:0000313" key="6">
    <source>
        <dbReference type="EMBL" id="MBS1257109.1"/>
    </source>
</evidence>
<dbReference type="Gene3D" id="3.90.550.10">
    <property type="entry name" value="Spore Coat Polysaccharide Biosynthesis Protein SpsA, Chain A"/>
    <property type="match status" value="1"/>
</dbReference>
<keyword evidence="5" id="KW-0963">Cytoplasm</keyword>
<dbReference type="InterPro" id="IPR004528">
    <property type="entry name" value="KdsB"/>
</dbReference>
<dbReference type="NCBIfam" id="TIGR00466">
    <property type="entry name" value="kdsB"/>
    <property type="match status" value="1"/>
</dbReference>
<dbReference type="EC" id="2.7.7.38" evidence="5"/>
<dbReference type="GO" id="GO:0008690">
    <property type="term" value="F:3-deoxy-manno-octulosonate cytidylyltransferase activity"/>
    <property type="evidence" value="ECO:0007669"/>
    <property type="project" value="UniProtKB-UniRule"/>
</dbReference>
<evidence type="ECO:0000256" key="4">
    <source>
        <dbReference type="ARBA" id="ARBA00022985"/>
    </source>
</evidence>
<comment type="pathway">
    <text evidence="5">Nucleotide-sugar biosynthesis; CMP-3-deoxy-D-manno-octulosonate biosynthesis; CMP-3-deoxy-D-manno-octulosonate from 3-deoxy-D-manno-octulosonate and CTP: step 1/1.</text>
</comment>
<dbReference type="FunFam" id="3.90.550.10:FF:000011">
    <property type="entry name" value="3-deoxy-manno-octulosonate cytidylyltransferase"/>
    <property type="match status" value="1"/>
</dbReference>
<dbReference type="GO" id="GO:0016020">
    <property type="term" value="C:membrane"/>
    <property type="evidence" value="ECO:0007669"/>
    <property type="project" value="UniProtKB-SubCell"/>
</dbReference>
<dbReference type="InterPro" id="IPR029044">
    <property type="entry name" value="Nucleotide-diphossugar_trans"/>
</dbReference>
<evidence type="ECO:0000256" key="5">
    <source>
        <dbReference type="HAMAP-Rule" id="MF_00057"/>
    </source>
</evidence>
<sequence>MPKTVAIIPARYASTRLPGKLIKNEAKEYTGKYLIEHVYENVMNAKNIHEVIVSTDDERISEVVKQFGGCVKMTSTKHKSGTDRIAEVASNLDADFVVNIQGDEPDVKGSMIDDLVESMYTEKEAVVCTFANEIRSMEEFTDPNAVKVVIDKDNYAMYFSRATIPYIRDKNSNPEFSISEKTSDGYSTGNKTSFPFLKHLGIYMYRKDFLLRFSSLAIPEIEEVEKLEQLRVLSNGYKVKVVVTPHTCEGVDTPEDFERFLRKYRLEDQ</sequence>
<dbReference type="HAMAP" id="MF_00057">
    <property type="entry name" value="KdsB"/>
    <property type="match status" value="1"/>
</dbReference>
<keyword evidence="3 5" id="KW-0548">Nucleotidyltransferase</keyword>
<comment type="caution">
    <text evidence="6">The sequence shown here is derived from an EMBL/GenBank/DDBJ whole genome shotgun (WGS) entry which is preliminary data.</text>
</comment>
<dbReference type="NCBIfam" id="NF003952">
    <property type="entry name" value="PRK05450.1-5"/>
    <property type="match status" value="1"/>
</dbReference>
<gene>
    <name evidence="5" type="primary">kdsB</name>
    <name evidence="6" type="ORF">MAG551_00144</name>
</gene>
<evidence type="ECO:0000256" key="2">
    <source>
        <dbReference type="ARBA" id="ARBA00022679"/>
    </source>
</evidence>
<dbReference type="InterPro" id="IPR003329">
    <property type="entry name" value="Cytidylyl_trans"/>
</dbReference>
<proteinExistence type="inferred from homology"/>
<dbReference type="AlphaFoldDB" id="A0A941VZT9"/>
<dbReference type="Pfam" id="PF02348">
    <property type="entry name" value="CTP_transf_3"/>
    <property type="match status" value="1"/>
</dbReference>
<comment type="catalytic activity">
    <reaction evidence="5">
        <text>3-deoxy-alpha-D-manno-oct-2-ulosonate + CTP = CMP-3-deoxy-beta-D-manno-octulosonate + diphosphate</text>
        <dbReference type="Rhea" id="RHEA:23448"/>
        <dbReference type="ChEBI" id="CHEBI:33019"/>
        <dbReference type="ChEBI" id="CHEBI:37563"/>
        <dbReference type="ChEBI" id="CHEBI:85986"/>
        <dbReference type="ChEBI" id="CHEBI:85987"/>
        <dbReference type="EC" id="2.7.7.38"/>
    </reaction>
</comment>
<comment type="subcellular location">
    <subcellularLocation>
        <location evidence="5">Cytoplasm</location>
    </subcellularLocation>
    <subcellularLocation>
        <location evidence="1">Membrane</location>
    </subcellularLocation>
</comment>